<dbReference type="EMBL" id="CH476615">
    <property type="protein sequence ID" value="EEP75660.1"/>
    <property type="molecule type" value="Genomic_DNA"/>
</dbReference>
<gene>
    <name evidence="1" type="ORF">UREG_00506</name>
</gene>
<organism evidence="1 2">
    <name type="scientific">Uncinocarpus reesii (strain UAMH 1704)</name>
    <dbReference type="NCBI Taxonomy" id="336963"/>
    <lineage>
        <taxon>Eukaryota</taxon>
        <taxon>Fungi</taxon>
        <taxon>Dikarya</taxon>
        <taxon>Ascomycota</taxon>
        <taxon>Pezizomycotina</taxon>
        <taxon>Eurotiomycetes</taxon>
        <taxon>Eurotiomycetidae</taxon>
        <taxon>Onygenales</taxon>
        <taxon>Onygenaceae</taxon>
        <taxon>Uncinocarpus</taxon>
    </lineage>
</organism>
<reference evidence="2" key="1">
    <citation type="journal article" date="2009" name="Genome Res.">
        <title>Comparative genomic analyses of the human fungal pathogens Coccidioides and their relatives.</title>
        <authorList>
            <person name="Sharpton T.J."/>
            <person name="Stajich J.E."/>
            <person name="Rounsley S.D."/>
            <person name="Gardner M.J."/>
            <person name="Wortman J.R."/>
            <person name="Jordar V.S."/>
            <person name="Maiti R."/>
            <person name="Kodira C.D."/>
            <person name="Neafsey D.E."/>
            <person name="Zeng Q."/>
            <person name="Hung C.-Y."/>
            <person name="McMahan C."/>
            <person name="Muszewska A."/>
            <person name="Grynberg M."/>
            <person name="Mandel M.A."/>
            <person name="Kellner E.M."/>
            <person name="Barker B.M."/>
            <person name="Galgiani J.N."/>
            <person name="Orbach M.J."/>
            <person name="Kirkland T.N."/>
            <person name="Cole G.T."/>
            <person name="Henn M.R."/>
            <person name="Birren B.W."/>
            <person name="Taylor J.W."/>
        </authorList>
    </citation>
    <scope>NUCLEOTIDE SEQUENCE [LARGE SCALE GENOMIC DNA]</scope>
    <source>
        <strain evidence="2">UAMH 1704</strain>
    </source>
</reference>
<dbReference type="eggNOG" id="ENOG502SXUH">
    <property type="taxonomic scope" value="Eukaryota"/>
</dbReference>
<dbReference type="KEGG" id="ure:UREG_00506"/>
<evidence type="ECO:0000313" key="1">
    <source>
        <dbReference type="EMBL" id="EEP75660.1"/>
    </source>
</evidence>
<dbReference type="SUPFAM" id="SSF81301">
    <property type="entry name" value="Nucleotidyltransferase"/>
    <property type="match status" value="1"/>
</dbReference>
<evidence type="ECO:0000313" key="2">
    <source>
        <dbReference type="Proteomes" id="UP000002058"/>
    </source>
</evidence>
<dbReference type="InParanoid" id="C4JE82"/>
<sequence length="231" mass="25956">MAPLQLNDLKTAVSVIAQRLDSMNIDYAIMGGAAACLLSGDSTRRTDDVDFVIQVDDRGITADRLTAQLLKSFPSDFEGVSQFGHIIPAYKLRLPDGAVHLVELEVFDYQSWPQRPQYNLKTATRKELNINGQMIKVFSPEWLLREKILSQYQRQGSPKERSDIQDIANMLPIHQGYDIANPVISMRHVSWNWDALDPFVQGLEEEVAFKTAGVSLASLWIRDLATTGAHK</sequence>
<dbReference type="OMA" id="FRSWSHR"/>
<dbReference type="AlphaFoldDB" id="C4JE82"/>
<dbReference type="InterPro" id="IPR043519">
    <property type="entry name" value="NT_sf"/>
</dbReference>
<dbReference type="Gene3D" id="3.30.460.40">
    <property type="match status" value="1"/>
</dbReference>
<name>C4JE82_UNCRE</name>
<dbReference type="VEuPathDB" id="FungiDB:UREG_00506"/>
<accession>C4JE82</accession>
<keyword evidence="2" id="KW-1185">Reference proteome</keyword>
<dbReference type="GeneID" id="8437304"/>
<dbReference type="RefSeq" id="XP_002540993.1">
    <property type="nucleotide sequence ID" value="XM_002540947.1"/>
</dbReference>
<proteinExistence type="predicted"/>
<dbReference type="OrthoDB" id="5419802at2759"/>
<dbReference type="HOGENOM" id="CLU_104762_0_0_1"/>
<protein>
    <submittedName>
        <fullName evidence="1">Uncharacterized protein</fullName>
    </submittedName>
</protein>
<dbReference type="Proteomes" id="UP000002058">
    <property type="component" value="Unassembled WGS sequence"/>
</dbReference>